<dbReference type="GO" id="GO:0006415">
    <property type="term" value="P:translational termination"/>
    <property type="evidence" value="ECO:0007669"/>
    <property type="project" value="TreeGrafter"/>
</dbReference>
<dbReference type="InterPro" id="IPR004386">
    <property type="entry name" value="Toxin_YafQ-like"/>
</dbReference>
<name>A0A9E2NXY0_9FUSO</name>
<organism evidence="4 5">
    <name type="scientific">Candidatus Fusobacterium pullicola</name>
    <dbReference type="NCBI Taxonomy" id="2838601"/>
    <lineage>
        <taxon>Bacteria</taxon>
        <taxon>Fusobacteriati</taxon>
        <taxon>Fusobacteriota</taxon>
        <taxon>Fusobacteriia</taxon>
        <taxon>Fusobacteriales</taxon>
        <taxon>Fusobacteriaceae</taxon>
        <taxon>Fusobacterium</taxon>
    </lineage>
</organism>
<evidence type="ECO:0000256" key="2">
    <source>
        <dbReference type="ARBA" id="ARBA00061366"/>
    </source>
</evidence>
<dbReference type="InterPro" id="IPR035093">
    <property type="entry name" value="RelE/ParE_toxin_dom_sf"/>
</dbReference>
<dbReference type="Proteomes" id="UP000724657">
    <property type="component" value="Unassembled WGS sequence"/>
</dbReference>
<comment type="similarity">
    <text evidence="2">Belongs to the RelE toxin family. YafQ subfamily.</text>
</comment>
<dbReference type="GO" id="GO:0004521">
    <property type="term" value="F:RNA endonuclease activity"/>
    <property type="evidence" value="ECO:0007669"/>
    <property type="project" value="TreeGrafter"/>
</dbReference>
<keyword evidence="1" id="KW-1277">Toxin-antitoxin system</keyword>
<accession>A0A9E2NXY0</accession>
<dbReference type="PANTHER" id="PTHR40588">
    <property type="entry name" value="MRNA INTERFERASE TOXIN YAFQ"/>
    <property type="match status" value="1"/>
</dbReference>
<comment type="caution">
    <text evidence="4">The sequence shown here is derived from an EMBL/GenBank/DDBJ whole genome shotgun (WGS) entry which is preliminary data.</text>
</comment>
<gene>
    <name evidence="4" type="ORF">IAA47_09780</name>
</gene>
<dbReference type="AlphaFoldDB" id="A0A9E2NXY0"/>
<dbReference type="NCBIfam" id="TIGR02385">
    <property type="entry name" value="RelE_StbE"/>
    <property type="match status" value="1"/>
</dbReference>
<dbReference type="SUPFAM" id="SSF143011">
    <property type="entry name" value="RelE-like"/>
    <property type="match status" value="1"/>
</dbReference>
<evidence type="ECO:0000313" key="4">
    <source>
        <dbReference type="EMBL" id="MBU3843250.1"/>
    </source>
</evidence>
<dbReference type="GO" id="GO:0006402">
    <property type="term" value="P:mRNA catabolic process"/>
    <property type="evidence" value="ECO:0007669"/>
    <property type="project" value="TreeGrafter"/>
</dbReference>
<dbReference type="EMBL" id="JAHLFN010000087">
    <property type="protein sequence ID" value="MBU3843250.1"/>
    <property type="molecule type" value="Genomic_DNA"/>
</dbReference>
<dbReference type="PIRSF" id="PIRSF006156">
    <property type="entry name" value="YafQ"/>
    <property type="match status" value="1"/>
</dbReference>
<reference evidence="4" key="1">
    <citation type="journal article" date="2021" name="PeerJ">
        <title>Extensive microbial diversity within the chicken gut microbiome revealed by metagenomics and culture.</title>
        <authorList>
            <person name="Gilroy R."/>
            <person name="Ravi A."/>
            <person name="Getino M."/>
            <person name="Pursley I."/>
            <person name="Horton D.L."/>
            <person name="Alikhan N.F."/>
            <person name="Baker D."/>
            <person name="Gharbi K."/>
            <person name="Hall N."/>
            <person name="Watson M."/>
            <person name="Adriaenssens E.M."/>
            <person name="Foster-Nyarko E."/>
            <person name="Jarju S."/>
            <person name="Secka A."/>
            <person name="Antonio M."/>
            <person name="Oren A."/>
            <person name="Chaudhuri R.R."/>
            <person name="La Ragione R."/>
            <person name="Hildebrand F."/>
            <person name="Pallen M.J."/>
        </authorList>
    </citation>
    <scope>NUCLEOTIDE SEQUENCE</scope>
    <source>
        <strain evidence="4">A6-441</strain>
    </source>
</reference>
<protein>
    <submittedName>
        <fullName evidence="4">Type II toxin-antitoxin system YafQ family toxin</fullName>
    </submittedName>
</protein>
<dbReference type="FunFam" id="3.30.2310.20:FF:000003">
    <property type="entry name" value="Type II toxin-antitoxin system YafQ family toxin"/>
    <property type="match status" value="1"/>
</dbReference>
<dbReference type="Gene3D" id="3.30.2310.20">
    <property type="entry name" value="RelE-like"/>
    <property type="match status" value="1"/>
</dbReference>
<dbReference type="NCBIfam" id="TIGR00053">
    <property type="entry name" value="YafQ family addiction module toxin"/>
    <property type="match status" value="1"/>
</dbReference>
<sequence length="92" mass="11202">MLKLEFTNQFKKDFKLMMKRGYDSKKFEKVVELLQKQEPLPIKYKDHQLVNSRNFKGVRECHIEPDWLLVYKIENDRLILELMRTGTHSDLF</sequence>
<reference evidence="4" key="2">
    <citation type="submission" date="2021-04" db="EMBL/GenBank/DDBJ databases">
        <authorList>
            <person name="Gilroy R."/>
        </authorList>
    </citation>
    <scope>NUCLEOTIDE SEQUENCE</scope>
    <source>
        <strain evidence="4">A6-441</strain>
    </source>
</reference>
<dbReference type="InterPro" id="IPR007712">
    <property type="entry name" value="RelE/ParE_toxin"/>
</dbReference>
<dbReference type="Pfam" id="PF15738">
    <property type="entry name" value="YafQ_toxin"/>
    <property type="match status" value="1"/>
</dbReference>
<feature type="active site" description="Proton donor" evidence="3">
    <location>
        <position position="88"/>
    </location>
</feature>
<evidence type="ECO:0000256" key="3">
    <source>
        <dbReference type="PIRSR" id="PIRSR006156-1"/>
    </source>
</evidence>
<proteinExistence type="inferred from homology"/>
<evidence type="ECO:0000256" key="1">
    <source>
        <dbReference type="ARBA" id="ARBA00022649"/>
    </source>
</evidence>
<dbReference type="PANTHER" id="PTHR40588:SF1">
    <property type="entry name" value="MRNA INTERFERASE TOXIN YAFQ"/>
    <property type="match status" value="1"/>
</dbReference>
<evidence type="ECO:0000313" key="5">
    <source>
        <dbReference type="Proteomes" id="UP000724657"/>
    </source>
</evidence>